<reference evidence="4" key="1">
    <citation type="journal article" date="2012" name="Nature">
        <title>A physical, genetic and functional sequence assembly of the barley genome.</title>
        <authorList>
            <consortium name="The International Barley Genome Sequencing Consortium"/>
            <person name="Mayer K.F."/>
            <person name="Waugh R."/>
            <person name="Brown J.W."/>
            <person name="Schulman A."/>
            <person name="Langridge P."/>
            <person name="Platzer M."/>
            <person name="Fincher G.B."/>
            <person name="Muehlbauer G.J."/>
            <person name="Sato K."/>
            <person name="Close T.J."/>
            <person name="Wise R.P."/>
            <person name="Stein N."/>
        </authorList>
    </citation>
    <scope>NUCLEOTIDE SEQUENCE [LARGE SCALE GENOMIC DNA]</scope>
    <source>
        <strain evidence="4">cv. Morex</strain>
    </source>
</reference>
<dbReference type="Gramene" id="HORVU.MOREX.r3.4HG0335110.1">
    <property type="protein sequence ID" value="HORVU.MOREX.r3.4HG0335110.1"/>
    <property type="gene ID" value="HORVU.MOREX.r3.4HG0335110"/>
</dbReference>
<proteinExistence type="predicted"/>
<evidence type="ECO:0000313" key="3">
    <source>
        <dbReference type="EnsemblPlants" id="HORVU.MOREX.r3.4HG0335110.1"/>
    </source>
</evidence>
<feature type="region of interest" description="Disordered" evidence="2">
    <location>
        <begin position="1"/>
        <end position="27"/>
    </location>
</feature>
<evidence type="ECO:0000313" key="4">
    <source>
        <dbReference type="Proteomes" id="UP000011116"/>
    </source>
</evidence>
<evidence type="ECO:0000256" key="1">
    <source>
        <dbReference type="SAM" id="Coils"/>
    </source>
</evidence>
<keyword evidence="4" id="KW-1185">Reference proteome</keyword>
<gene>
    <name evidence="3" type="primary">LOC123447216</name>
</gene>
<keyword evidence="1" id="KW-0175">Coiled coil</keyword>
<feature type="region of interest" description="Disordered" evidence="2">
    <location>
        <begin position="1279"/>
        <end position="1321"/>
    </location>
</feature>
<reference evidence="3" key="3">
    <citation type="submission" date="2022-01" db="UniProtKB">
        <authorList>
            <consortium name="EnsemblPlants"/>
        </authorList>
    </citation>
    <scope>IDENTIFICATION</scope>
    <source>
        <strain evidence="3">subsp. vulgare</strain>
    </source>
</reference>
<feature type="coiled-coil region" evidence="1">
    <location>
        <begin position="813"/>
        <end position="903"/>
    </location>
</feature>
<name>A0A8I6XF86_HORVV</name>
<feature type="coiled-coil region" evidence="1">
    <location>
        <begin position="146"/>
        <end position="228"/>
    </location>
</feature>
<dbReference type="PANTHER" id="PTHR45287:SF4">
    <property type="entry name" value="OS03G0691500 PROTEIN"/>
    <property type="match status" value="1"/>
</dbReference>
<dbReference type="Proteomes" id="UP000011116">
    <property type="component" value="Chromosome 4H"/>
</dbReference>
<organism evidence="3 4">
    <name type="scientific">Hordeum vulgare subsp. vulgare</name>
    <name type="common">Domesticated barley</name>
    <dbReference type="NCBI Taxonomy" id="112509"/>
    <lineage>
        <taxon>Eukaryota</taxon>
        <taxon>Viridiplantae</taxon>
        <taxon>Streptophyta</taxon>
        <taxon>Embryophyta</taxon>
        <taxon>Tracheophyta</taxon>
        <taxon>Spermatophyta</taxon>
        <taxon>Magnoliopsida</taxon>
        <taxon>Liliopsida</taxon>
        <taxon>Poales</taxon>
        <taxon>Poaceae</taxon>
        <taxon>BOP clade</taxon>
        <taxon>Pooideae</taxon>
        <taxon>Triticodae</taxon>
        <taxon>Triticeae</taxon>
        <taxon>Hordeinae</taxon>
        <taxon>Hordeum</taxon>
    </lineage>
</organism>
<accession>A0A8I6XF86</accession>
<protein>
    <submittedName>
        <fullName evidence="3">Uncharacterized protein</fullName>
    </submittedName>
</protein>
<feature type="compositionally biased region" description="Polar residues" evidence="2">
    <location>
        <begin position="1"/>
        <end position="13"/>
    </location>
</feature>
<sequence length="1321" mass="151957">MSRSFFPTCSSQKAEMEEMSKELDGLRSEAEARAAECRAKSALVDGLRREAAEQAARLREAREEVQRQAGEIAAKDQEASSAREACEDLRAKFAEKEQAFRHLCAAHDGLKASLRERGDGWDAERRGLVAALEESEVKRLEQDVAVRSCNEEVSRLKRLLSEKEKRCSEAEQRALAQREVMMRDDTLAKLEEEKAAIEGKLKWKAEQFRHLEEALKKVRDEFRDAERQWGADRSTLADQIGALETKLDSKTRVAEEFRSRLEMCSQALAHEEGRRKLLEAEMSDLRHMYGNVVSEYEEARSTIELLTSKRDGEIASLRSSLAEKSTLLNEMEYCKARLDQENEDLRSLFKEYQEAQIGGADAAGMLKGLREKFRALEQTHRSCNEKLSHKETEWKAQMGKLEDDLNGCLSQLHSKDMLIRQLQNELLSSYSSLELRTVENLEASIVCLAVEAKFYDSCSFVDTLKLNMQQRCEYFEQNIAAAKSQLEEKNLVIAQSQAEQAHQLEVMATLRGRIEQLEFMEQEHEKMQRQLGEYKEMLDNASRNVHCLKDETSEKEKSLKEELGKALSDLDEAHRDLDEQKSQLRQLEINLHQQKQAVEHLEKRKIDLETELKGYMDDNHVLKRDLDVALNAKIGAEVALREENEKLLGALDEANCALSESKSKICEKEITLHRQRQEVEHLEELRVDMETKLKGYVDENDVLKRDLDVATVAKMKAEETHTEEKEKLLFALNEANYAVSEVKEELDQLRINIHQQKQAHECLEKLKVDMQTELKGCVDENNVLKRDLDVATIANMKAAEIHTEEKEKLLFALNEANFAVSEMKEELDQLKTNIHQQKQALECLEKLKVGMQTELKRYKDESCALKRDLVLSLVAKFEVEDTLREEKDKLSSIIDERDKIIEELQQYISVLEEDNVGQKLDVASLIKSEVKNSIQEVNNRYSEIVEIFDKKLLELETRLGFFEQKYTRREREIMEIFDQEEADWYMLIAEKENAIADIQEIVESVQLNIKHLLDAAASKLSEVQLEVQQLYGFAENLNSLNLIQEHDSYFKDMLIEECQRELVALQMKLVLEKEQSSDLKHVLEKLRAETTAEILEKEKEHLEVVNELKHLEESKEMLEEHLEDLKSRTKDICNAAFEERKQLVDELNGITCTIGAAVHADEDLKASLARIMQKANVEEPLLSSSSKEMNSSENPNVRNHLPLPRNKDLEESKEMLEEHLKDLKSRTKDICNVAVEERKRLVDELNGITCTIGAAIHADEDLKASLARIMQKANIEEPLLSSSSKEMPSLEKPNVRNHSPLTRNKSAALPDRRLPLKENNY</sequence>
<feature type="coiled-coil region" evidence="1">
    <location>
        <begin position="732"/>
        <end position="766"/>
    </location>
</feature>
<dbReference type="PANTHER" id="PTHR45287">
    <property type="entry name" value="OS03G0691500 PROTEIN"/>
    <property type="match status" value="1"/>
</dbReference>
<feature type="compositionally biased region" description="Basic and acidic residues" evidence="2">
    <location>
        <begin position="14"/>
        <end position="27"/>
    </location>
</feature>
<feature type="compositionally biased region" description="Low complexity" evidence="2">
    <location>
        <begin position="1183"/>
        <end position="1194"/>
    </location>
</feature>
<feature type="coiled-coil region" evidence="1">
    <location>
        <begin position="335"/>
        <end position="386"/>
    </location>
</feature>
<evidence type="ECO:0000256" key="2">
    <source>
        <dbReference type="SAM" id="MobiDB-lite"/>
    </source>
</evidence>
<dbReference type="InterPro" id="IPR040262">
    <property type="entry name" value="At4g38062-like"/>
</dbReference>
<feature type="coiled-coil region" evidence="1">
    <location>
        <begin position="479"/>
        <end position="618"/>
    </location>
</feature>
<feature type="coiled-coil region" evidence="1">
    <location>
        <begin position="672"/>
        <end position="699"/>
    </location>
</feature>
<feature type="compositionally biased region" description="Basic and acidic residues" evidence="2">
    <location>
        <begin position="1310"/>
        <end position="1321"/>
    </location>
</feature>
<reference evidence="3" key="2">
    <citation type="submission" date="2020-10" db="EMBL/GenBank/DDBJ databases">
        <authorList>
            <person name="Scholz U."/>
            <person name="Mascher M."/>
            <person name="Fiebig A."/>
        </authorList>
    </citation>
    <scope>NUCLEOTIDE SEQUENCE [LARGE SCALE GENOMIC DNA]</scope>
    <source>
        <strain evidence="3">cv. Morex</strain>
    </source>
</reference>
<feature type="coiled-coil region" evidence="1">
    <location>
        <begin position="1055"/>
        <end position="1131"/>
    </location>
</feature>
<dbReference type="Gene3D" id="1.10.287.1490">
    <property type="match status" value="1"/>
</dbReference>
<dbReference type="EnsemblPlants" id="HORVU.MOREX.r3.4HG0335110.1">
    <property type="protein sequence ID" value="HORVU.MOREX.r3.4HG0335110.1"/>
    <property type="gene ID" value="HORVU.MOREX.r3.4HG0335110"/>
</dbReference>
<feature type="region of interest" description="Disordered" evidence="2">
    <location>
        <begin position="1179"/>
        <end position="1205"/>
    </location>
</feature>
<feature type="compositionally biased region" description="Polar residues" evidence="2">
    <location>
        <begin position="1296"/>
        <end position="1305"/>
    </location>
</feature>